<evidence type="ECO:0000313" key="3">
    <source>
        <dbReference type="Proteomes" id="UP000006757"/>
    </source>
</evidence>
<feature type="compositionally biased region" description="Polar residues" evidence="1">
    <location>
        <begin position="221"/>
        <end position="242"/>
    </location>
</feature>
<feature type="compositionally biased region" description="Basic residues" evidence="1">
    <location>
        <begin position="351"/>
        <end position="360"/>
    </location>
</feature>
<protein>
    <submittedName>
        <fullName evidence="2">Uncharacterized protein</fullName>
    </submittedName>
</protein>
<feature type="compositionally biased region" description="Polar residues" evidence="1">
    <location>
        <begin position="624"/>
        <end position="645"/>
    </location>
</feature>
<feature type="region of interest" description="Disordered" evidence="1">
    <location>
        <begin position="393"/>
        <end position="546"/>
    </location>
</feature>
<keyword evidence="3" id="KW-1185">Reference proteome</keyword>
<comment type="caution">
    <text evidence="2">The sequence shown here is derived from an EMBL/GenBank/DDBJ whole genome shotgun (WGS) entry which is preliminary data.</text>
</comment>
<feature type="compositionally biased region" description="Basic and acidic residues" evidence="1">
    <location>
        <begin position="270"/>
        <end position="303"/>
    </location>
</feature>
<dbReference type="InParanoid" id="K1VDZ5"/>
<feature type="compositionally biased region" description="Basic and acidic residues" evidence="1">
    <location>
        <begin position="649"/>
        <end position="662"/>
    </location>
</feature>
<feature type="compositionally biased region" description="Low complexity" evidence="1">
    <location>
        <begin position="1006"/>
        <end position="1015"/>
    </location>
</feature>
<feature type="compositionally biased region" description="Polar residues" evidence="1">
    <location>
        <begin position="719"/>
        <end position="730"/>
    </location>
</feature>
<reference evidence="2 3" key="1">
    <citation type="journal article" date="2012" name="Eukaryot. Cell">
        <title>Genome sequence of the Trichosporon asahii environmental strain CBS 8904.</title>
        <authorList>
            <person name="Yang R.Y."/>
            <person name="Li H.T."/>
            <person name="Zhu H."/>
            <person name="Zhou G.P."/>
            <person name="Wang M."/>
            <person name="Wang L."/>
        </authorList>
    </citation>
    <scope>NUCLEOTIDE SEQUENCE [LARGE SCALE GENOMIC DNA]</scope>
    <source>
        <strain evidence="2 3">CBS 8904</strain>
    </source>
</reference>
<feature type="compositionally biased region" description="Pro residues" evidence="1">
    <location>
        <begin position="984"/>
        <end position="1005"/>
    </location>
</feature>
<dbReference type="AlphaFoldDB" id="K1VDZ5"/>
<feature type="compositionally biased region" description="Low complexity" evidence="1">
    <location>
        <begin position="322"/>
        <end position="338"/>
    </location>
</feature>
<feature type="compositionally biased region" description="Polar residues" evidence="1">
    <location>
        <begin position="310"/>
        <end position="320"/>
    </location>
</feature>
<proteinExistence type="predicted"/>
<feature type="region of interest" description="Disordered" evidence="1">
    <location>
        <begin position="593"/>
        <end position="793"/>
    </location>
</feature>
<gene>
    <name evidence="2" type="ORF">A1Q2_03557</name>
</gene>
<accession>K1VDZ5</accession>
<feature type="compositionally biased region" description="Acidic residues" evidence="1">
    <location>
        <begin position="967"/>
        <end position="978"/>
    </location>
</feature>
<feature type="compositionally biased region" description="Low complexity" evidence="1">
    <location>
        <begin position="255"/>
        <end position="266"/>
    </location>
</feature>
<feature type="compositionally biased region" description="Polar residues" evidence="1">
    <location>
        <begin position="1043"/>
        <end position="1064"/>
    </location>
</feature>
<feature type="compositionally biased region" description="Polar residues" evidence="1">
    <location>
        <begin position="76"/>
        <end position="88"/>
    </location>
</feature>
<feature type="compositionally biased region" description="Low complexity" evidence="1">
    <location>
        <begin position="101"/>
        <end position="112"/>
    </location>
</feature>
<evidence type="ECO:0000313" key="2">
    <source>
        <dbReference type="EMBL" id="EKD02195.1"/>
    </source>
</evidence>
<feature type="region of interest" description="Disordered" evidence="1">
    <location>
        <begin position="1"/>
        <end position="377"/>
    </location>
</feature>
<dbReference type="HOGENOM" id="CLU_305474_0_0_1"/>
<feature type="compositionally biased region" description="Pro residues" evidence="1">
    <location>
        <begin position="420"/>
        <end position="431"/>
    </location>
</feature>
<feature type="compositionally biased region" description="Low complexity" evidence="1">
    <location>
        <begin position="914"/>
        <end position="923"/>
    </location>
</feature>
<sequence length="1110" mass="119916">MASPPAPGVAQSIGSEGGEVGGEEESAFVRPQAPTPKWGSRRGEDIPRPGMPEVAKPAPSSEERPKKSGVLKSSREIQTLQFPSTSHFPTGPPKKLDVFASSPPSSWRWEPPLVLERADPFDSEGRDEGKRDAAKRSDGALRSLAQPQLRSPPPGGRRVGGEEESAFVRPQAPTPKWGSRRGEDIPRPGMPEVAKPAPSSEERPKKSGVLKSSREYAVEATLTTAYPRSRIQTLQFPSTSHFPTGPPKKLDVFASSPPSSWRWEPPLVLERADPFDSEGRDEGKRDAAKRSDGANAEVSERPRLQRFPPYNSSPDTSLEVASSPDTSNNSESHSSSSPESKERVGSTPARPPRRKKKKSTGKIPTLPAMPNTAPVPLSASVGAERLSMLFQPLSPATTPFTSNNRLDGDTEVPDTESPSPSLPTTPTPTRPKTPLVHTPPRSTSLPAHYRSQAMGPRLKPLTPITHEKPVTPSKLRRKPGQVTRLRSKKHLRDSPTVAPVERSPTPTPVVTRDFSSTLPGRTTPFPPLGRSPSPTPTVGSVAAGMPHGEGITVTSVTVQEYRPVNFEGEGSRRGATPTRKRFSLFDEEWFRSPRSASASASAIDSGTGATRGTVTAGVEDTVRSAYSTVGHTAGNGTIDSLQTANGKAKTGDDKSKGNELHEPTWVTRLFRRPSSPRPRSPSITSLLSSPTRPPPSPLRPEPESPSKFKASLSKAKTLRLSSLRSKTTAPVQPLAPEPTQPSTPRRPSQAVEKPSPSKSERWLKKSRSKASLRSLLHLRSSSDSSSSGEKEGWCTECGERCTRHSPHTRDPFANLSNPDSFPNTPLLPSNAGAVMLPSPHANLRENAPWGAQRVRTLSNVSVTANGERSSGSEGWHVVGVRPPLAPAVPSGQFGSVRLRTRSNVSTHSYPPYPSHSHSLSYPPDQYTRRRSVSLTAPRRVAHGHNNPGPPGLRFRDQWPITIPEQREDADAEDAEGEGEGAYMFPPPPPKPEGGFPPLPPLPPLPWSKSGSSSSGATYHTTRSQAHTAEHRSNDSHSHDGRHSANSQYSQTSAAQNDPPQNANSDPRPFPTFPLEPFSFASAGFTPTWVVPSQPVPRRESPEISQWSDDD</sequence>
<feature type="region of interest" description="Disordered" evidence="1">
    <location>
        <begin position="904"/>
        <end position="1110"/>
    </location>
</feature>
<name>K1VDZ5_TRIAC</name>
<dbReference type="Proteomes" id="UP000006757">
    <property type="component" value="Unassembled WGS sequence"/>
</dbReference>
<evidence type="ECO:0000256" key="1">
    <source>
        <dbReference type="SAM" id="MobiDB-lite"/>
    </source>
</evidence>
<feature type="compositionally biased region" description="Low complexity" evidence="1">
    <location>
        <begin position="680"/>
        <end position="690"/>
    </location>
</feature>
<feature type="compositionally biased region" description="Pro residues" evidence="1">
    <location>
        <begin position="524"/>
        <end position="535"/>
    </location>
</feature>
<feature type="compositionally biased region" description="Polar residues" evidence="1">
    <location>
        <begin position="1016"/>
        <end position="1026"/>
    </location>
</feature>
<feature type="compositionally biased region" description="Basic residues" evidence="1">
    <location>
        <begin position="474"/>
        <end position="491"/>
    </location>
</feature>
<feature type="compositionally biased region" description="Low complexity" evidence="1">
    <location>
        <begin position="595"/>
        <end position="618"/>
    </location>
</feature>
<organism evidence="2 3">
    <name type="scientific">Trichosporon asahii var. asahii (strain CBS 8904)</name>
    <name type="common">Yeast</name>
    <dbReference type="NCBI Taxonomy" id="1220162"/>
    <lineage>
        <taxon>Eukaryota</taxon>
        <taxon>Fungi</taxon>
        <taxon>Dikarya</taxon>
        <taxon>Basidiomycota</taxon>
        <taxon>Agaricomycotina</taxon>
        <taxon>Tremellomycetes</taxon>
        <taxon>Trichosporonales</taxon>
        <taxon>Trichosporonaceae</taxon>
        <taxon>Trichosporon</taxon>
    </lineage>
</organism>
<feature type="compositionally biased region" description="Polar residues" evidence="1">
    <location>
        <begin position="394"/>
        <end position="405"/>
    </location>
</feature>
<feature type="compositionally biased region" description="Basic and acidic residues" evidence="1">
    <location>
        <begin position="1027"/>
        <end position="1042"/>
    </location>
</feature>
<dbReference type="EMBL" id="AMBO01000296">
    <property type="protein sequence ID" value="EKD02195.1"/>
    <property type="molecule type" value="Genomic_DNA"/>
</dbReference>
<feature type="compositionally biased region" description="Low complexity" evidence="1">
    <location>
        <begin position="771"/>
        <end position="787"/>
    </location>
</feature>
<feature type="compositionally biased region" description="Basic and acidic residues" evidence="1">
    <location>
        <begin position="116"/>
        <end position="139"/>
    </location>
</feature>